<dbReference type="Proteomes" id="UP000198211">
    <property type="component" value="Unassembled WGS sequence"/>
</dbReference>
<comment type="caution">
    <text evidence="2">The sequence shown here is derived from an EMBL/GenBank/DDBJ whole genome shotgun (WGS) entry which is preliminary data.</text>
</comment>
<keyword evidence="1" id="KW-1133">Transmembrane helix</keyword>
<evidence type="ECO:0000313" key="3">
    <source>
        <dbReference type="Proteomes" id="UP000198211"/>
    </source>
</evidence>
<keyword evidence="1" id="KW-0472">Membrane</keyword>
<evidence type="ECO:0000256" key="1">
    <source>
        <dbReference type="SAM" id="Phobius"/>
    </source>
</evidence>
<sequence length="170" mass="18917">MEKQNIARALVRMRLQGLLQMKAQPHAVNQALEEALWAQIYLQEMIKQQEQLGYELVAAVGGDISTQTSDQKEASFSVLLEACVDALMKTVAISQTIASFFVSLSGLELIVFIYIFFIEKCSQRPESPQSHRLGVLFGDSMCMEVHAIDAGVSLSDNKYSAAYTVRLLPR</sequence>
<evidence type="ECO:0000313" key="2">
    <source>
        <dbReference type="EMBL" id="OWZ22659.1"/>
    </source>
</evidence>
<feature type="transmembrane region" description="Helical" evidence="1">
    <location>
        <begin position="97"/>
        <end position="117"/>
    </location>
</feature>
<gene>
    <name evidence="2" type="ORF">PHMEG_0002604</name>
</gene>
<organism evidence="2 3">
    <name type="scientific">Phytophthora megakarya</name>
    <dbReference type="NCBI Taxonomy" id="4795"/>
    <lineage>
        <taxon>Eukaryota</taxon>
        <taxon>Sar</taxon>
        <taxon>Stramenopiles</taxon>
        <taxon>Oomycota</taxon>
        <taxon>Peronosporomycetes</taxon>
        <taxon>Peronosporales</taxon>
        <taxon>Peronosporaceae</taxon>
        <taxon>Phytophthora</taxon>
    </lineage>
</organism>
<keyword evidence="3" id="KW-1185">Reference proteome</keyword>
<protein>
    <submittedName>
        <fullName evidence="2">Uncharacterized protein</fullName>
    </submittedName>
</protein>
<keyword evidence="1" id="KW-0812">Transmembrane</keyword>
<name>A0A225X0B1_9STRA</name>
<dbReference type="AlphaFoldDB" id="A0A225X0B1"/>
<reference evidence="3" key="1">
    <citation type="submission" date="2017-03" db="EMBL/GenBank/DDBJ databases">
        <title>Phytopthora megakarya and P. palmivora, two closely related causual agents of cacao black pod achieved similar genome size and gene model numbers by different mechanisms.</title>
        <authorList>
            <person name="Ali S."/>
            <person name="Shao J."/>
            <person name="Larry D.J."/>
            <person name="Kronmiller B."/>
            <person name="Shen D."/>
            <person name="Strem M.D."/>
            <person name="Melnick R.L."/>
            <person name="Guiltinan M.J."/>
            <person name="Tyler B.M."/>
            <person name="Meinhardt L.W."/>
            <person name="Bailey B.A."/>
        </authorList>
    </citation>
    <scope>NUCLEOTIDE SEQUENCE [LARGE SCALE GENOMIC DNA]</scope>
    <source>
        <strain evidence="3">zdho120</strain>
    </source>
</reference>
<proteinExistence type="predicted"/>
<accession>A0A225X0B1</accession>
<dbReference type="EMBL" id="NBNE01000119">
    <property type="protein sequence ID" value="OWZ22659.1"/>
    <property type="molecule type" value="Genomic_DNA"/>
</dbReference>